<dbReference type="Proteomes" id="UP000283269">
    <property type="component" value="Unassembled WGS sequence"/>
</dbReference>
<keyword evidence="2 6" id="KW-0812">Transmembrane</keyword>
<evidence type="ECO:0000256" key="2">
    <source>
        <dbReference type="ARBA" id="ARBA00022692"/>
    </source>
</evidence>
<dbReference type="GO" id="GO:0007189">
    <property type="term" value="P:adenylate cyclase-activating G protein-coupled receptor signaling pathway"/>
    <property type="evidence" value="ECO:0007669"/>
    <property type="project" value="TreeGrafter"/>
</dbReference>
<evidence type="ECO:0000313" key="7">
    <source>
        <dbReference type="EMBL" id="PPQ92973.1"/>
    </source>
</evidence>
<protein>
    <recommendedName>
        <fullName evidence="9">Glucose receptor Git3 N-terminal domain-containing protein</fullName>
    </recommendedName>
</protein>
<evidence type="ECO:0000256" key="6">
    <source>
        <dbReference type="SAM" id="Phobius"/>
    </source>
</evidence>
<comment type="caution">
    <text evidence="7">The sequence shown here is derived from an EMBL/GenBank/DDBJ whole genome shotgun (WGS) entry which is preliminary data.</text>
</comment>
<evidence type="ECO:0000313" key="8">
    <source>
        <dbReference type="Proteomes" id="UP000283269"/>
    </source>
</evidence>
<evidence type="ECO:0000256" key="3">
    <source>
        <dbReference type="ARBA" id="ARBA00022989"/>
    </source>
</evidence>
<organism evidence="7 8">
    <name type="scientific">Psilocybe cyanescens</name>
    <dbReference type="NCBI Taxonomy" id="93625"/>
    <lineage>
        <taxon>Eukaryota</taxon>
        <taxon>Fungi</taxon>
        <taxon>Dikarya</taxon>
        <taxon>Basidiomycota</taxon>
        <taxon>Agaricomycotina</taxon>
        <taxon>Agaricomycetes</taxon>
        <taxon>Agaricomycetidae</taxon>
        <taxon>Agaricales</taxon>
        <taxon>Agaricineae</taxon>
        <taxon>Strophariaceae</taxon>
        <taxon>Psilocybe</taxon>
    </lineage>
</organism>
<dbReference type="OrthoDB" id="100006at2759"/>
<dbReference type="STRING" id="93625.A0A409XQ80"/>
<evidence type="ECO:0000256" key="4">
    <source>
        <dbReference type="ARBA" id="ARBA00023136"/>
    </source>
</evidence>
<proteinExistence type="predicted"/>
<dbReference type="Gene3D" id="1.20.1070.10">
    <property type="entry name" value="Rhodopsin 7-helix transmembrane proteins"/>
    <property type="match status" value="1"/>
</dbReference>
<feature type="transmembrane region" description="Helical" evidence="6">
    <location>
        <begin position="229"/>
        <end position="249"/>
    </location>
</feature>
<feature type="transmembrane region" description="Helical" evidence="6">
    <location>
        <begin position="85"/>
        <end position="106"/>
    </location>
</feature>
<comment type="subcellular location">
    <subcellularLocation>
        <location evidence="1">Membrane</location>
        <topology evidence="1">Multi-pass membrane protein</topology>
    </subcellularLocation>
</comment>
<evidence type="ECO:0008006" key="9">
    <source>
        <dbReference type="Google" id="ProtNLM"/>
    </source>
</evidence>
<feature type="transmembrane region" description="Helical" evidence="6">
    <location>
        <begin position="167"/>
        <end position="191"/>
    </location>
</feature>
<dbReference type="GO" id="GO:0004930">
    <property type="term" value="F:G protein-coupled receptor activity"/>
    <property type="evidence" value="ECO:0007669"/>
    <property type="project" value="TreeGrafter"/>
</dbReference>
<accession>A0A409XQ80</accession>
<gene>
    <name evidence="7" type="ORF">CVT25_000174</name>
</gene>
<keyword evidence="4 6" id="KW-0472">Membrane</keyword>
<feature type="region of interest" description="Disordered" evidence="5">
    <location>
        <begin position="304"/>
        <end position="326"/>
    </location>
</feature>
<dbReference type="PANTHER" id="PTHR23112">
    <property type="entry name" value="G PROTEIN-COUPLED RECEPTOR 157-RELATED"/>
    <property type="match status" value="1"/>
</dbReference>
<feature type="transmembrane region" description="Helical" evidence="6">
    <location>
        <begin position="12"/>
        <end position="36"/>
    </location>
</feature>
<keyword evidence="8" id="KW-1185">Reference proteome</keyword>
<evidence type="ECO:0000256" key="5">
    <source>
        <dbReference type="SAM" id="MobiDB-lite"/>
    </source>
</evidence>
<sequence length="420" mass="46995">MFTFNERLGVFLTVEASFLSAAAVGSILCFVIYKWLRRTVTTWGKSAVLSTDATDSSLFLNLMLADLIQAIEGQLCTAQAAIKQVGIVGVAMTSLAIGVHTFSILVLRWRAPKHISKLLVVGIWIFAALVIGIPNAIHRNTKYYGDTGYWCWILQEFKTEQIVTEYLWVWSAGILMVILYSIMFVVMRGWVVLDEGVHWYKNYRPKHPNLAVPETEEDKASKEIANLMLFYPAVYVFCVFPNSLSRWMYFSGFQTPYQFTLFASTLFALSGLFNVILFFSTRPDLVKGPNVIIESESESLPLHYRKDSSSTSHAPANSKLGRLPERNYNDANAPMGTEAWPAQGYGRGHPDAFEPPVALYDYPNGNGNAVYSSPTAFNGALGLPTHARNNSYRSDELKRSKESALLIEDDEEDYGRLPGA</sequence>
<dbReference type="AlphaFoldDB" id="A0A409XQ80"/>
<keyword evidence="3 6" id="KW-1133">Transmembrane helix</keyword>
<dbReference type="InParanoid" id="A0A409XQ80"/>
<dbReference type="PANTHER" id="PTHR23112:SF37">
    <property type="entry name" value="G PROTEIN-COUPLED RECEPTOR GPR1"/>
    <property type="match status" value="1"/>
</dbReference>
<reference evidence="7 8" key="1">
    <citation type="journal article" date="2018" name="Evol. Lett.">
        <title>Horizontal gene cluster transfer increased hallucinogenic mushroom diversity.</title>
        <authorList>
            <person name="Reynolds H.T."/>
            <person name="Vijayakumar V."/>
            <person name="Gluck-Thaler E."/>
            <person name="Korotkin H.B."/>
            <person name="Matheny P.B."/>
            <person name="Slot J.C."/>
        </authorList>
    </citation>
    <scope>NUCLEOTIDE SEQUENCE [LARGE SCALE GENOMIC DNA]</scope>
    <source>
        <strain evidence="7 8">2631</strain>
    </source>
</reference>
<dbReference type="GO" id="GO:0005886">
    <property type="term" value="C:plasma membrane"/>
    <property type="evidence" value="ECO:0007669"/>
    <property type="project" value="TreeGrafter"/>
</dbReference>
<feature type="transmembrane region" description="Helical" evidence="6">
    <location>
        <begin position="118"/>
        <end position="137"/>
    </location>
</feature>
<feature type="transmembrane region" description="Helical" evidence="6">
    <location>
        <begin position="261"/>
        <end position="279"/>
    </location>
</feature>
<dbReference type="SUPFAM" id="SSF81321">
    <property type="entry name" value="Family A G protein-coupled receptor-like"/>
    <property type="match status" value="1"/>
</dbReference>
<evidence type="ECO:0000256" key="1">
    <source>
        <dbReference type="ARBA" id="ARBA00004141"/>
    </source>
</evidence>
<dbReference type="EMBL" id="NHYD01000886">
    <property type="protein sequence ID" value="PPQ92973.1"/>
    <property type="molecule type" value="Genomic_DNA"/>
</dbReference>
<name>A0A409XQ80_PSICY</name>